<keyword evidence="4" id="KW-1185">Reference proteome</keyword>
<organism evidence="3 4">
    <name type="scientific">Rheinheimera aquimaris</name>
    <dbReference type="NCBI Taxonomy" id="412437"/>
    <lineage>
        <taxon>Bacteria</taxon>
        <taxon>Pseudomonadati</taxon>
        <taxon>Pseudomonadota</taxon>
        <taxon>Gammaproteobacteria</taxon>
        <taxon>Chromatiales</taxon>
        <taxon>Chromatiaceae</taxon>
        <taxon>Rheinheimera</taxon>
    </lineage>
</organism>
<dbReference type="Pfam" id="PF04575">
    <property type="entry name" value="SlipAM"/>
    <property type="match status" value="1"/>
</dbReference>
<protein>
    <recommendedName>
        <fullName evidence="2">Surface lipoprotein assembly modifier C-terminal domain-containing protein</fullName>
    </recommendedName>
</protein>
<accession>A0ABN1EEK4</accession>
<feature type="domain" description="Surface lipoprotein assembly modifier C-terminal" evidence="2">
    <location>
        <begin position="65"/>
        <end position="273"/>
    </location>
</feature>
<evidence type="ECO:0000313" key="3">
    <source>
        <dbReference type="EMBL" id="GAA0565008.1"/>
    </source>
</evidence>
<dbReference type="RefSeq" id="WP_226768222.1">
    <property type="nucleotide sequence ID" value="NZ_BAAAEO010000007.1"/>
</dbReference>
<evidence type="ECO:0000259" key="2">
    <source>
        <dbReference type="Pfam" id="PF04575"/>
    </source>
</evidence>
<sequence length="311" mass="35329">MCKFIRQQFYPTAIAMLLLTPATDAANNSTPELSGAVRAGAAYHSNVNNTQLEQASGRGDSARVLEAEVKTRWAATSQWQLEGGYSFSDTAYRQADSYSSQLHLLYADSSYRFGAHTAGVNLYYANARLDDADFLSLRQASLYSMHTLQSQLVLRPALTIGEKRFTQFSARNSTSLNAAVDSFWFYDGSGRFISAGLLAEQERSDDVQYRYKAAGIRLKWSGQYQFWHDKQQFQLALRYNRRDYEHSSSALPVNTDTERQDNQLQLEAVWQWHFNDHFALHTKLEHGDFDSTLQTADYRDSRASVLLALSF</sequence>
<feature type="chain" id="PRO_5046650121" description="Surface lipoprotein assembly modifier C-terminal domain-containing protein" evidence="1">
    <location>
        <begin position="26"/>
        <end position="311"/>
    </location>
</feature>
<dbReference type="EMBL" id="BAAAEO010000007">
    <property type="protein sequence ID" value="GAA0565008.1"/>
    <property type="molecule type" value="Genomic_DNA"/>
</dbReference>
<keyword evidence="1" id="KW-0732">Signal</keyword>
<evidence type="ECO:0000256" key="1">
    <source>
        <dbReference type="SAM" id="SignalP"/>
    </source>
</evidence>
<gene>
    <name evidence="3" type="ORF">GCM10009098_36420</name>
</gene>
<dbReference type="InterPro" id="IPR007655">
    <property type="entry name" value="Slam_C"/>
</dbReference>
<feature type="signal peptide" evidence="1">
    <location>
        <begin position="1"/>
        <end position="25"/>
    </location>
</feature>
<proteinExistence type="predicted"/>
<name>A0ABN1EEK4_9GAMM</name>
<evidence type="ECO:0000313" key="4">
    <source>
        <dbReference type="Proteomes" id="UP001501169"/>
    </source>
</evidence>
<reference evidence="3 4" key="1">
    <citation type="journal article" date="2019" name="Int. J. Syst. Evol. Microbiol.">
        <title>The Global Catalogue of Microorganisms (GCM) 10K type strain sequencing project: providing services to taxonomists for standard genome sequencing and annotation.</title>
        <authorList>
            <consortium name="The Broad Institute Genomics Platform"/>
            <consortium name="The Broad Institute Genome Sequencing Center for Infectious Disease"/>
            <person name="Wu L."/>
            <person name="Ma J."/>
        </authorList>
    </citation>
    <scope>NUCLEOTIDE SEQUENCE [LARGE SCALE GENOMIC DNA]</scope>
    <source>
        <strain evidence="3 4">JCM 14331</strain>
    </source>
</reference>
<dbReference type="Proteomes" id="UP001501169">
    <property type="component" value="Unassembled WGS sequence"/>
</dbReference>
<dbReference type="SUPFAM" id="SSF56935">
    <property type="entry name" value="Porins"/>
    <property type="match status" value="1"/>
</dbReference>
<comment type="caution">
    <text evidence="3">The sequence shown here is derived from an EMBL/GenBank/DDBJ whole genome shotgun (WGS) entry which is preliminary data.</text>
</comment>